<accession>A0A168GHY8</accession>
<evidence type="ECO:0000313" key="3">
    <source>
        <dbReference type="Proteomes" id="UP000077051"/>
    </source>
</evidence>
<feature type="region of interest" description="Disordered" evidence="1">
    <location>
        <begin position="1"/>
        <end position="93"/>
    </location>
</feature>
<reference evidence="2 3" key="1">
    <citation type="submission" date="2015-06" db="EMBL/GenBank/DDBJ databases">
        <title>Expansion of signal transduction pathways in fungi by whole-genome duplication.</title>
        <authorList>
            <consortium name="DOE Joint Genome Institute"/>
            <person name="Corrochano L.M."/>
            <person name="Kuo A."/>
            <person name="Marcet-Houben M."/>
            <person name="Polaino S."/>
            <person name="Salamov A."/>
            <person name="Villalobos J.M."/>
            <person name="Alvarez M.I."/>
            <person name="Avalos J."/>
            <person name="Benito E.P."/>
            <person name="Benoit I."/>
            <person name="Burger G."/>
            <person name="Camino L.P."/>
            <person name="Canovas D."/>
            <person name="Cerda-Olmedo E."/>
            <person name="Cheng J.-F."/>
            <person name="Dominguez A."/>
            <person name="Elias M."/>
            <person name="Eslava A.P."/>
            <person name="Glaser F."/>
            <person name="Grimwood J."/>
            <person name="Gutierrez G."/>
            <person name="Heitman J."/>
            <person name="Henrissat B."/>
            <person name="Iturriaga E.A."/>
            <person name="Lang B.F."/>
            <person name="Lavin J.L."/>
            <person name="Lee S."/>
            <person name="Li W."/>
            <person name="Lindquist E."/>
            <person name="Lopez-Garcia S."/>
            <person name="Luque E.M."/>
            <person name="Marcos A.T."/>
            <person name="Martin J."/>
            <person name="Mccluskey K."/>
            <person name="Medina H.R."/>
            <person name="Miralles-Duran A."/>
            <person name="Miyazaki A."/>
            <person name="Munoz-Torres E."/>
            <person name="Oguiza J.A."/>
            <person name="Ohm R."/>
            <person name="Olmedo M."/>
            <person name="Orejas M."/>
            <person name="Ortiz-Castellanos L."/>
            <person name="Pisabarro A.G."/>
            <person name="Rodriguez-Romero J."/>
            <person name="Ruiz-Herrera J."/>
            <person name="Ruiz-Vazquez R."/>
            <person name="Sanz C."/>
            <person name="Schackwitz W."/>
            <person name="Schmutz J."/>
            <person name="Shahriari M."/>
            <person name="Shelest E."/>
            <person name="Silva-Franco F."/>
            <person name="Soanes D."/>
            <person name="Syed K."/>
            <person name="Tagua V.G."/>
            <person name="Talbot N.J."/>
            <person name="Thon M."/>
            <person name="De Vries R.P."/>
            <person name="Wiebenga A."/>
            <person name="Yadav J.S."/>
            <person name="Braun E.L."/>
            <person name="Baker S."/>
            <person name="Garre V."/>
            <person name="Horwitz B."/>
            <person name="Torres-Martinez S."/>
            <person name="Idnurm A."/>
            <person name="Herrera-Estrella A."/>
            <person name="Gabaldon T."/>
            <person name="Grigoriev I.V."/>
        </authorList>
    </citation>
    <scope>NUCLEOTIDE SEQUENCE [LARGE SCALE GENOMIC DNA]</scope>
    <source>
        <strain evidence="2 3">CBS 277.49</strain>
    </source>
</reference>
<feature type="region of interest" description="Disordered" evidence="1">
    <location>
        <begin position="161"/>
        <end position="180"/>
    </location>
</feature>
<proteinExistence type="predicted"/>
<name>A0A168GHY8_MUCCL</name>
<sequence length="267" mass="29427">MVPVQDPMGAQPNAAATGDHENQLHRTAGRQQNHGDNNVNQAPPRPTGRPHRPNGYIGKLLDRPPVGGQPYHANQAPVAAAGQRRHGDHGNQLYGAMAGQYHYGNNRNQAFEFPAGQQQQLHGNNYNQFYGAAGGQQYHYGNGQFHGAAGGQQQYHGNNHNQFHGAAGGQQQPHGNKHNQFYGATGGQQQPHGNNEKLVFNLVQGQHHHDNALFNHTMNCVLFPNADEPWNPRVLKVKFLRNFADWSNPNITNREAAPPDLGRYIIP</sequence>
<comment type="caution">
    <text evidence="2">The sequence shown here is derived from an EMBL/GenBank/DDBJ whole genome shotgun (WGS) entry which is preliminary data.</text>
</comment>
<feature type="compositionally biased region" description="Polar residues" evidence="1">
    <location>
        <begin position="29"/>
        <end position="41"/>
    </location>
</feature>
<protein>
    <submittedName>
        <fullName evidence="2">Uncharacterized protein</fullName>
    </submittedName>
</protein>
<evidence type="ECO:0000313" key="2">
    <source>
        <dbReference type="EMBL" id="OAC97701.1"/>
    </source>
</evidence>
<feature type="compositionally biased region" description="Low complexity" evidence="1">
    <location>
        <begin position="161"/>
        <end position="172"/>
    </location>
</feature>
<dbReference type="EMBL" id="AMYB01000013">
    <property type="protein sequence ID" value="OAC97701.1"/>
    <property type="molecule type" value="Genomic_DNA"/>
</dbReference>
<dbReference type="VEuPathDB" id="FungiDB:MUCCIDRAFT_168231"/>
<evidence type="ECO:0000256" key="1">
    <source>
        <dbReference type="SAM" id="MobiDB-lite"/>
    </source>
</evidence>
<organism evidence="2 3">
    <name type="scientific">Mucor lusitanicus CBS 277.49</name>
    <dbReference type="NCBI Taxonomy" id="747725"/>
    <lineage>
        <taxon>Eukaryota</taxon>
        <taxon>Fungi</taxon>
        <taxon>Fungi incertae sedis</taxon>
        <taxon>Mucoromycota</taxon>
        <taxon>Mucoromycotina</taxon>
        <taxon>Mucoromycetes</taxon>
        <taxon>Mucorales</taxon>
        <taxon>Mucorineae</taxon>
        <taxon>Mucoraceae</taxon>
        <taxon>Mucor</taxon>
    </lineage>
</organism>
<gene>
    <name evidence="2" type="ORF">MUCCIDRAFT_168231</name>
</gene>
<dbReference type="AlphaFoldDB" id="A0A168GHY8"/>
<dbReference type="Proteomes" id="UP000077051">
    <property type="component" value="Unassembled WGS sequence"/>
</dbReference>
<keyword evidence="3" id="KW-1185">Reference proteome</keyword>